<keyword evidence="1" id="KW-1133">Transmembrane helix</keyword>
<protein>
    <submittedName>
        <fullName evidence="2">(Atlantic silverside) hypothetical protein</fullName>
    </submittedName>
</protein>
<keyword evidence="1" id="KW-0812">Transmembrane</keyword>
<dbReference type="OrthoDB" id="420264at2759"/>
<keyword evidence="3" id="KW-1185">Reference proteome</keyword>
<proteinExistence type="predicted"/>
<feature type="transmembrane region" description="Helical" evidence="1">
    <location>
        <begin position="28"/>
        <end position="49"/>
    </location>
</feature>
<organism evidence="2 3">
    <name type="scientific">Menidia menidia</name>
    <name type="common">Atlantic silverside</name>
    <dbReference type="NCBI Taxonomy" id="238744"/>
    <lineage>
        <taxon>Eukaryota</taxon>
        <taxon>Metazoa</taxon>
        <taxon>Chordata</taxon>
        <taxon>Craniata</taxon>
        <taxon>Vertebrata</taxon>
        <taxon>Euteleostomi</taxon>
        <taxon>Actinopterygii</taxon>
        <taxon>Neopterygii</taxon>
        <taxon>Teleostei</taxon>
        <taxon>Neoteleostei</taxon>
        <taxon>Acanthomorphata</taxon>
        <taxon>Ovalentaria</taxon>
        <taxon>Atherinomorphae</taxon>
        <taxon>Atheriniformes</taxon>
        <taxon>Atherinopsidae</taxon>
        <taxon>Menidiinae</taxon>
        <taxon>Menidia</taxon>
    </lineage>
</organism>
<dbReference type="Proteomes" id="UP000677803">
    <property type="component" value="Unassembled WGS sequence"/>
</dbReference>
<dbReference type="EMBL" id="CAJRST010000001">
    <property type="protein sequence ID" value="CAG5848534.1"/>
    <property type="molecule type" value="Genomic_DNA"/>
</dbReference>
<dbReference type="Gene3D" id="3.40.50.1220">
    <property type="entry name" value="TPP-binding domain"/>
    <property type="match status" value="1"/>
</dbReference>
<accession>A0A8S4AGJ6</accession>
<dbReference type="AlphaFoldDB" id="A0A8S4AGJ6"/>
<name>A0A8S4AGJ6_9TELE</name>
<sequence>MVLVLVLTLVLLLSLSLSMVLALVLVLSLLLSLLLSLILALTPVLVLVLQVEPFASLAGAVRGGVPRLLVNRVAVGPFSGRRRPQDLLLLGDLVAGVRALKQKKKSERFQEAEEEEE</sequence>
<keyword evidence="1" id="KW-0472">Membrane</keyword>
<reference evidence="2" key="1">
    <citation type="submission" date="2021-05" db="EMBL/GenBank/DDBJ databases">
        <authorList>
            <person name="Tigano A."/>
        </authorList>
    </citation>
    <scope>NUCLEOTIDE SEQUENCE</scope>
</reference>
<evidence type="ECO:0000313" key="3">
    <source>
        <dbReference type="Proteomes" id="UP000677803"/>
    </source>
</evidence>
<evidence type="ECO:0000256" key="1">
    <source>
        <dbReference type="SAM" id="Phobius"/>
    </source>
</evidence>
<evidence type="ECO:0000313" key="2">
    <source>
        <dbReference type="EMBL" id="CAG5848534.1"/>
    </source>
</evidence>
<comment type="caution">
    <text evidence="2">The sequence shown here is derived from an EMBL/GenBank/DDBJ whole genome shotgun (WGS) entry which is preliminary data.</text>
</comment>
<gene>
    <name evidence="2" type="ORF">MMEN_LOCUS6</name>
</gene>